<protein>
    <recommendedName>
        <fullName evidence="2">Diphthine--ammonia ligase</fullName>
        <ecNumber evidence="1">6.3.1.14</ecNumber>
    </recommendedName>
    <alternativeName>
        <fullName evidence="3">Diphthamide synthase</fullName>
    </alternativeName>
    <alternativeName>
        <fullName evidence="4">Diphthamide synthetase</fullName>
    </alternativeName>
</protein>
<dbReference type="Proteomes" id="UP000811619">
    <property type="component" value="Unassembled WGS sequence"/>
</dbReference>
<dbReference type="Pfam" id="PF01902">
    <property type="entry name" value="Diphthami_syn_2"/>
    <property type="match status" value="1"/>
</dbReference>
<dbReference type="InterPro" id="IPR002761">
    <property type="entry name" value="Diphthami_syn_dom"/>
</dbReference>
<dbReference type="EMBL" id="SRPY01000877">
    <property type="protein sequence ID" value="KAG5916640.1"/>
    <property type="molecule type" value="Genomic_DNA"/>
</dbReference>
<dbReference type="OrthoDB" id="686384at2759"/>
<feature type="domain" description="Diphthamide synthase" evidence="7">
    <location>
        <begin position="162"/>
        <end position="299"/>
    </location>
</feature>
<feature type="compositionally biased region" description="Low complexity" evidence="6">
    <location>
        <begin position="131"/>
        <end position="145"/>
    </location>
</feature>
<evidence type="ECO:0000259" key="7">
    <source>
        <dbReference type="Pfam" id="PF01902"/>
    </source>
</evidence>
<dbReference type="GO" id="GO:0017183">
    <property type="term" value="P:protein histidyl modification to diphthamide"/>
    <property type="evidence" value="ECO:0007669"/>
    <property type="project" value="TreeGrafter"/>
</dbReference>
<dbReference type="InterPro" id="IPR030662">
    <property type="entry name" value="DPH6/MJ0570"/>
</dbReference>
<evidence type="ECO:0000256" key="2">
    <source>
        <dbReference type="ARBA" id="ARBA00018426"/>
    </source>
</evidence>
<dbReference type="Gene3D" id="3.40.50.620">
    <property type="entry name" value="HUPs"/>
    <property type="match status" value="1"/>
</dbReference>
<name>A0A8K0NG22_9HYPO</name>
<dbReference type="InterPro" id="IPR014729">
    <property type="entry name" value="Rossmann-like_a/b/a_fold"/>
</dbReference>
<comment type="catalytic activity">
    <reaction evidence="5">
        <text>diphthine-[translation elongation factor 2] + NH4(+) + ATP = diphthamide-[translation elongation factor 2] + AMP + diphosphate + H(+)</text>
        <dbReference type="Rhea" id="RHEA:19753"/>
        <dbReference type="Rhea" id="RHEA-COMP:10172"/>
        <dbReference type="Rhea" id="RHEA-COMP:10174"/>
        <dbReference type="ChEBI" id="CHEBI:15378"/>
        <dbReference type="ChEBI" id="CHEBI:16692"/>
        <dbReference type="ChEBI" id="CHEBI:28938"/>
        <dbReference type="ChEBI" id="CHEBI:30616"/>
        <dbReference type="ChEBI" id="CHEBI:33019"/>
        <dbReference type="ChEBI" id="CHEBI:82696"/>
        <dbReference type="ChEBI" id="CHEBI:456215"/>
        <dbReference type="EC" id="6.3.1.14"/>
    </reaction>
</comment>
<dbReference type="SUPFAM" id="SSF52402">
    <property type="entry name" value="Adenine nucleotide alpha hydrolases-like"/>
    <property type="match status" value="1"/>
</dbReference>
<organism evidence="8 9">
    <name type="scientific">Claviceps africana</name>
    <dbReference type="NCBI Taxonomy" id="83212"/>
    <lineage>
        <taxon>Eukaryota</taxon>
        <taxon>Fungi</taxon>
        <taxon>Dikarya</taxon>
        <taxon>Ascomycota</taxon>
        <taxon>Pezizomycotina</taxon>
        <taxon>Sordariomycetes</taxon>
        <taxon>Hypocreomycetidae</taxon>
        <taxon>Hypocreales</taxon>
        <taxon>Clavicipitaceae</taxon>
        <taxon>Claviceps</taxon>
    </lineage>
</organism>
<evidence type="ECO:0000256" key="1">
    <source>
        <dbReference type="ARBA" id="ARBA00012089"/>
    </source>
</evidence>
<gene>
    <name evidence="8" type="ORF">E4U42_007569</name>
</gene>
<feature type="compositionally biased region" description="Acidic residues" evidence="6">
    <location>
        <begin position="623"/>
        <end position="637"/>
    </location>
</feature>
<evidence type="ECO:0000256" key="4">
    <source>
        <dbReference type="ARBA" id="ARBA00031552"/>
    </source>
</evidence>
<dbReference type="Gene3D" id="3.90.1490.10">
    <property type="entry name" value="putative n-type atp pyrophosphatase, domain 2"/>
    <property type="match status" value="1"/>
</dbReference>
<dbReference type="EC" id="6.3.1.14" evidence="1"/>
<evidence type="ECO:0000313" key="9">
    <source>
        <dbReference type="Proteomes" id="UP000811619"/>
    </source>
</evidence>
<accession>A0A8K0NG22</accession>
<dbReference type="CDD" id="cd01994">
    <property type="entry name" value="AANH_PF0828-like"/>
    <property type="match status" value="1"/>
</dbReference>
<feature type="region of interest" description="Disordered" evidence="6">
    <location>
        <begin position="618"/>
        <end position="659"/>
    </location>
</feature>
<dbReference type="Gene3D" id="3.30.1330.40">
    <property type="entry name" value="RutC-like"/>
    <property type="match status" value="2"/>
</dbReference>
<evidence type="ECO:0000256" key="3">
    <source>
        <dbReference type="ARBA" id="ARBA00029814"/>
    </source>
</evidence>
<dbReference type="PANTHER" id="PTHR12196">
    <property type="entry name" value="DOMAIN OF UNKNOWN FUNCTION 71 DUF71 -CONTAINING PROTEIN"/>
    <property type="match status" value="1"/>
</dbReference>
<dbReference type="InterPro" id="IPR035959">
    <property type="entry name" value="RutC-like_sf"/>
</dbReference>
<keyword evidence="9" id="KW-1185">Reference proteome</keyword>
<comment type="caution">
    <text evidence="8">The sequence shown here is derived from an EMBL/GenBank/DDBJ whole genome shotgun (WGS) entry which is preliminary data.</text>
</comment>
<sequence length="865" mass="94028">MSAERLHVIALISGGKDSFYSLLHCIHHGHRIVALANLFPVDAGHGQEDQGRQEAGLRIVLPDGDGDGDGHANDDDNDDNEPADRDLNSFMYQTVGHQVIPLYAQATGLPLYRQPILGGAVRHERDYDCHSFPSLSSSSSSSSPSADETESMLPLLRAVQAHHPEANALCSGAILSTYQRTRVESVALRLGLTPLSYLWKYPVLPPPLPHVTLADEAQLLRDMAAAGLEARIIKVASAGLEETHLWERVTSETGVRNIKAALRRFGFAQGASLGEGGEFETLVVDGPRALFKKRIRIPEHGRLAISEGGGSTWLMLRGAHLEDKVCAVPDGSEDAQVVVREPAMLDARFQILLDSLSQGGSFRLSSACPGWSTSRLGRNLSTWTDCRWDNSSSSSSSMHRSIVADSHALGTPIQCETINVVDKMRALLSSEGLDPTDMASVIVLLRDMSDFPRINEEYGKLFPRANPPSRITISCGDLLPEGHNIAVHLTVPVPVATDGEKTRNGLHVQSRSYWAPANIGPYSQAIETAVTADGKSTSLRTVYVAGQIPLMPASMTLPPSSPTVTQQQVVLSLQHLWRIGAEMKVQCWTSAVAYFARLPSKDSIRACAKLAGQAWGLAHGSPEEDEDEDGAEADGPDLWDLKYNSQHQSLGGSTESQTCSAPALPDWSIYTLQQQNEPGSCIPPVFTAEIEGLPRQSLVEWHAHAGIKNIEAGSAELIHHGGLPETGPWRSWHCVVRTNNHVLVQTTLAHVLQQEDADSDVAAATFCSSQDTLRDAYRESLRRLLPGIETSGPDAVAQEWEPYLVYVDASQTRGPEGLPTTWRDARVWERLAVVPCYSLWSAGAERLGLVALYRRILVRGRGGGM</sequence>
<proteinExistence type="predicted"/>
<reference evidence="8" key="1">
    <citation type="journal article" date="2020" name="bioRxiv">
        <title>Whole genome comparisons of ergot fungi reveals the divergence and evolution of species within the genus Claviceps are the result of varying mechanisms driving genome evolution and host range expansion.</title>
        <authorList>
            <person name="Wyka S.A."/>
            <person name="Mondo S.J."/>
            <person name="Liu M."/>
            <person name="Dettman J."/>
            <person name="Nalam V."/>
            <person name="Broders K.D."/>
        </authorList>
    </citation>
    <scope>NUCLEOTIDE SEQUENCE</scope>
    <source>
        <strain evidence="8">CCC 489</strain>
    </source>
</reference>
<evidence type="ECO:0000256" key="6">
    <source>
        <dbReference type="SAM" id="MobiDB-lite"/>
    </source>
</evidence>
<feature type="region of interest" description="Disordered" evidence="6">
    <location>
        <begin position="131"/>
        <end position="151"/>
    </location>
</feature>
<evidence type="ECO:0000256" key="5">
    <source>
        <dbReference type="ARBA" id="ARBA00048108"/>
    </source>
</evidence>
<dbReference type="GO" id="GO:0017178">
    <property type="term" value="F:diphthine-ammonia ligase activity"/>
    <property type="evidence" value="ECO:0007669"/>
    <property type="project" value="UniProtKB-EC"/>
</dbReference>
<dbReference type="SUPFAM" id="SSF55298">
    <property type="entry name" value="YjgF-like"/>
    <property type="match status" value="2"/>
</dbReference>
<dbReference type="CDD" id="cd06156">
    <property type="entry name" value="eu_AANH_C_2"/>
    <property type="match status" value="1"/>
</dbReference>
<dbReference type="PANTHER" id="PTHR12196:SF2">
    <property type="entry name" value="DIPHTHINE--AMMONIA LIGASE"/>
    <property type="match status" value="1"/>
</dbReference>
<evidence type="ECO:0000313" key="8">
    <source>
        <dbReference type="EMBL" id="KAG5916640.1"/>
    </source>
</evidence>
<feature type="region of interest" description="Disordered" evidence="6">
    <location>
        <begin position="60"/>
        <end position="86"/>
    </location>
</feature>
<feature type="compositionally biased region" description="Polar residues" evidence="6">
    <location>
        <begin position="643"/>
        <end position="659"/>
    </location>
</feature>
<dbReference type="AlphaFoldDB" id="A0A8K0NG22"/>